<keyword evidence="4" id="KW-1185">Reference proteome</keyword>
<reference evidence="2" key="1">
    <citation type="submission" date="2022-10" db="EMBL/GenBank/DDBJ databases">
        <authorList>
            <person name="Chen Y."/>
            <person name="Dougan E. K."/>
            <person name="Chan C."/>
            <person name="Rhodes N."/>
            <person name="Thang M."/>
        </authorList>
    </citation>
    <scope>NUCLEOTIDE SEQUENCE</scope>
</reference>
<name>A0A9P1CRR0_9DINO</name>
<feature type="compositionally biased region" description="Low complexity" evidence="1">
    <location>
        <begin position="354"/>
        <end position="378"/>
    </location>
</feature>
<feature type="region of interest" description="Disordered" evidence="1">
    <location>
        <begin position="316"/>
        <end position="378"/>
    </location>
</feature>
<feature type="region of interest" description="Disordered" evidence="1">
    <location>
        <begin position="94"/>
        <end position="131"/>
    </location>
</feature>
<dbReference type="EMBL" id="CAMXCT030002155">
    <property type="protein sequence ID" value="CAL4783385.1"/>
    <property type="molecule type" value="Genomic_DNA"/>
</dbReference>
<protein>
    <submittedName>
        <fullName evidence="2">Uncharacterized protein</fullName>
    </submittedName>
</protein>
<feature type="compositionally biased region" description="Basic and acidic residues" evidence="1">
    <location>
        <begin position="231"/>
        <end position="242"/>
    </location>
</feature>
<accession>A0A9P1CRR0</accession>
<dbReference type="EMBL" id="CAMXCT010002155">
    <property type="protein sequence ID" value="CAI3996073.1"/>
    <property type="molecule type" value="Genomic_DNA"/>
</dbReference>
<organism evidence="2">
    <name type="scientific">Cladocopium goreaui</name>
    <dbReference type="NCBI Taxonomy" id="2562237"/>
    <lineage>
        <taxon>Eukaryota</taxon>
        <taxon>Sar</taxon>
        <taxon>Alveolata</taxon>
        <taxon>Dinophyceae</taxon>
        <taxon>Suessiales</taxon>
        <taxon>Symbiodiniaceae</taxon>
        <taxon>Cladocopium</taxon>
    </lineage>
</organism>
<evidence type="ECO:0000313" key="2">
    <source>
        <dbReference type="EMBL" id="CAI3996073.1"/>
    </source>
</evidence>
<dbReference type="EMBL" id="CAMXCT020002155">
    <property type="protein sequence ID" value="CAL1149448.1"/>
    <property type="molecule type" value="Genomic_DNA"/>
</dbReference>
<feature type="region of interest" description="Disordered" evidence="1">
    <location>
        <begin position="231"/>
        <end position="303"/>
    </location>
</feature>
<feature type="compositionally biased region" description="Low complexity" evidence="1">
    <location>
        <begin position="111"/>
        <end position="130"/>
    </location>
</feature>
<dbReference type="Proteomes" id="UP001152797">
    <property type="component" value="Unassembled WGS sequence"/>
</dbReference>
<sequence>MCNVAGRHRKAIGNIGWGCHGYLKTPLNRRPATPPASERHRENREKCVLMLSHLAVSDSAEGKVPPVPKLPPFHVPKQGEVAEFFAPWSGAVQPEASDHAETPPPKRRVISPSTSFTSKASSGSMSAPSPVQWPALLPSSRELEPALALAESMSPAAYSRSSTVDYTKGVPTPPTKKASACRGVCTAAKTSASPPLAHSTMVLKRRPPATPASAATPLVLPACPPAKAHAYADAEHDTHMAEQPKSPMPTAKAVPKPIPTAKVAACQPATQAPEPTPSHESTETPQSTPPQMHPAKDSHGPAKVQLDSARAGILRHKKAQPSGLSVKWELDTPAPPVLPPDLETPNNAPQAESPALAKAKAQPPLTPAAQPAQPVRRPAAQITVATGEDGAPQPIEPATYNERQALQGEFKRRLRDPEAHDIPDEVVEAWEAAVKTNTKAAKTALFEKWLKAGKNWSLLHVENSRTHTDRSTSTRKMRWRTKAQIIADHGGDTDAADSIIKKKIAAGLVQDHPDDDDLKTYYVTVELGKKDEEETANTLKIAAKAKINCGGQASLKLTKGCKPEECLNLRTNQKEAPAPATVLGVPKAKAKSKPKQAKTKEMPDEVVPGLQWMVPQILKDLSQAKMWPVKLAHLKHQDKLRDNLVAAAKELEDYYYTLKSILDQFEKEKSHLDEDRAAEILIDANAGRDSYLENAAMATQLCKPKGGKRKVRLGWGLPHHNVQCLGSKLCTLKGWLMNV</sequence>
<evidence type="ECO:0000256" key="1">
    <source>
        <dbReference type="SAM" id="MobiDB-lite"/>
    </source>
</evidence>
<comment type="caution">
    <text evidence="2">The sequence shown here is derived from an EMBL/GenBank/DDBJ whole genome shotgun (WGS) entry which is preliminary data.</text>
</comment>
<evidence type="ECO:0000313" key="4">
    <source>
        <dbReference type="Proteomes" id="UP001152797"/>
    </source>
</evidence>
<dbReference type="AlphaFoldDB" id="A0A9P1CRR0"/>
<evidence type="ECO:0000313" key="3">
    <source>
        <dbReference type="EMBL" id="CAL4783385.1"/>
    </source>
</evidence>
<gene>
    <name evidence="2" type="ORF">C1SCF055_LOCUS22577</name>
</gene>
<reference evidence="3 4" key="2">
    <citation type="submission" date="2024-05" db="EMBL/GenBank/DDBJ databases">
        <authorList>
            <person name="Chen Y."/>
            <person name="Shah S."/>
            <person name="Dougan E. K."/>
            <person name="Thang M."/>
            <person name="Chan C."/>
        </authorList>
    </citation>
    <scope>NUCLEOTIDE SEQUENCE [LARGE SCALE GENOMIC DNA]</scope>
</reference>
<proteinExistence type="predicted"/>